<evidence type="ECO:0000313" key="11">
    <source>
        <dbReference type="EMBL" id="AJE80441.1"/>
    </source>
</evidence>
<gene>
    <name evidence="11" type="ORF">SLNWT_0065</name>
</gene>
<evidence type="ECO:0000256" key="7">
    <source>
        <dbReference type="ARBA" id="ARBA00023014"/>
    </source>
</evidence>
<dbReference type="Gene3D" id="2.102.10.10">
    <property type="entry name" value="Rieske [2Fe-2S] iron-sulphur domain"/>
    <property type="match status" value="1"/>
</dbReference>
<dbReference type="GO" id="GO:0004497">
    <property type="term" value="F:monooxygenase activity"/>
    <property type="evidence" value="ECO:0007669"/>
    <property type="project" value="UniProtKB-ARBA"/>
</dbReference>
<dbReference type="EMBL" id="CP010519">
    <property type="protein sequence ID" value="AJE80441.1"/>
    <property type="molecule type" value="Genomic_DNA"/>
</dbReference>
<dbReference type="SUPFAM" id="SSF50022">
    <property type="entry name" value="ISP domain"/>
    <property type="match status" value="1"/>
</dbReference>
<dbReference type="CDD" id="cd08879">
    <property type="entry name" value="RHO_alpha_C_AntDO-like"/>
    <property type="match status" value="1"/>
</dbReference>
<evidence type="ECO:0000313" key="12">
    <source>
        <dbReference type="Proteomes" id="UP000031523"/>
    </source>
</evidence>
<dbReference type="Pfam" id="PF13193">
    <property type="entry name" value="AMP-binding_C"/>
    <property type="match status" value="1"/>
</dbReference>
<reference evidence="11 12" key="1">
    <citation type="submission" date="2015-01" db="EMBL/GenBank/DDBJ databases">
        <title>Enhanced salinomycin production by adjusting the supply of polyketide extender units in Streptomyce albus DSM 41398.</title>
        <authorList>
            <person name="Lu C."/>
        </authorList>
    </citation>
    <scope>NUCLEOTIDE SEQUENCE [LARGE SCALE GENOMIC DNA]</scope>
    <source>
        <strain evidence="12">ATCC 21838 / DSM 41398 / FERM P-419 / JCM 4703 / NBRC 107858</strain>
    </source>
</reference>
<evidence type="ECO:0000256" key="4">
    <source>
        <dbReference type="ARBA" id="ARBA00022723"/>
    </source>
</evidence>
<keyword evidence="8" id="KW-0520">NAD</keyword>
<dbReference type="KEGG" id="sals:SLNWT_0065"/>
<evidence type="ECO:0000256" key="9">
    <source>
        <dbReference type="SAM" id="MobiDB-lite"/>
    </source>
</evidence>
<dbReference type="Gene3D" id="3.30.300.30">
    <property type="match status" value="1"/>
</dbReference>
<dbReference type="GO" id="GO:0031956">
    <property type="term" value="F:medium-chain fatty acid-CoA ligase activity"/>
    <property type="evidence" value="ECO:0007669"/>
    <property type="project" value="TreeGrafter"/>
</dbReference>
<dbReference type="InterPro" id="IPR025110">
    <property type="entry name" value="AMP-bd_C"/>
</dbReference>
<evidence type="ECO:0000256" key="2">
    <source>
        <dbReference type="ARBA" id="ARBA00022598"/>
    </source>
</evidence>
<dbReference type="InterPro" id="IPR017941">
    <property type="entry name" value="Rieske_2Fe-2S"/>
</dbReference>
<name>A0A0B5ENP4_STRA4</name>
<evidence type="ECO:0000256" key="3">
    <source>
        <dbReference type="ARBA" id="ARBA00022714"/>
    </source>
</evidence>
<evidence type="ECO:0000256" key="5">
    <source>
        <dbReference type="ARBA" id="ARBA00023002"/>
    </source>
</evidence>
<feature type="region of interest" description="Disordered" evidence="9">
    <location>
        <begin position="396"/>
        <end position="418"/>
    </location>
</feature>
<keyword evidence="7" id="KW-0411">Iron-sulfur</keyword>
<keyword evidence="3" id="KW-0001">2Fe-2S</keyword>
<proteinExistence type="inferred from homology"/>
<feature type="domain" description="Rieske" evidence="10">
    <location>
        <begin position="633"/>
        <end position="742"/>
    </location>
</feature>
<dbReference type="InterPro" id="IPR000873">
    <property type="entry name" value="AMP-dep_synth/lig_dom"/>
</dbReference>
<dbReference type="InterPro" id="IPR015879">
    <property type="entry name" value="Ring_hydroxy_dOase_asu_C_dom"/>
</dbReference>
<dbReference type="PRINTS" id="PR00090">
    <property type="entry name" value="RNGDIOXGNASE"/>
</dbReference>
<comment type="similarity">
    <text evidence="1">Belongs to the ATP-dependent AMP-binding enzyme family.</text>
</comment>
<dbReference type="Pfam" id="PF00355">
    <property type="entry name" value="Rieske"/>
    <property type="match status" value="1"/>
</dbReference>
<dbReference type="PANTHER" id="PTHR43201">
    <property type="entry name" value="ACYL-COA SYNTHETASE"/>
    <property type="match status" value="1"/>
</dbReference>
<dbReference type="PROSITE" id="PS51296">
    <property type="entry name" value="RIESKE"/>
    <property type="match status" value="1"/>
</dbReference>
<dbReference type="Gene3D" id="3.90.380.10">
    <property type="entry name" value="Naphthalene 1,2-dioxygenase Alpha Subunit, Chain A, domain 1"/>
    <property type="match status" value="1"/>
</dbReference>
<dbReference type="GO" id="GO:0016705">
    <property type="term" value="F:oxidoreductase activity, acting on paired donors, with incorporation or reduction of molecular oxygen"/>
    <property type="evidence" value="ECO:0007669"/>
    <property type="project" value="UniProtKB-ARBA"/>
</dbReference>
<dbReference type="GO" id="GO:0051537">
    <property type="term" value="F:2 iron, 2 sulfur cluster binding"/>
    <property type="evidence" value="ECO:0007669"/>
    <property type="project" value="UniProtKB-KW"/>
</dbReference>
<dbReference type="InterPro" id="IPR036922">
    <property type="entry name" value="Rieske_2Fe-2S_sf"/>
</dbReference>
<evidence type="ECO:0000256" key="1">
    <source>
        <dbReference type="ARBA" id="ARBA00006432"/>
    </source>
</evidence>
<feature type="region of interest" description="Disordered" evidence="9">
    <location>
        <begin position="563"/>
        <end position="588"/>
    </location>
</feature>
<dbReference type="InterPro" id="IPR045851">
    <property type="entry name" value="AMP-bd_C_sf"/>
</dbReference>
<dbReference type="Gene3D" id="3.40.50.12780">
    <property type="entry name" value="N-terminal domain of ligase-like"/>
    <property type="match status" value="1"/>
</dbReference>
<dbReference type="Pfam" id="PF00848">
    <property type="entry name" value="Ring_hydroxyl_A"/>
    <property type="match status" value="1"/>
</dbReference>
<dbReference type="GO" id="GO:0005506">
    <property type="term" value="F:iron ion binding"/>
    <property type="evidence" value="ECO:0007669"/>
    <property type="project" value="InterPro"/>
</dbReference>
<keyword evidence="5" id="KW-0560">Oxidoreductase</keyword>
<sequence>MRSDIEQRRSRLHSRHDRWTRRTLGDWLDHCAREFADRPFVVTDDLCLTYRETADLAARLADGLAALGVRPGDRVGLLMANFPQFVPLKFAIAKAGAVAIPFNYLYRHDELAYVLEQSACSVLITMTDFADQDYQGLLDTAVPGWQHGTAANAPELRHVVALPTGTAAREGVLTVEALADLGRAHTGAADASSVRPDDIGDVLYTSGTTGSPKGVLITHDAVLRTAYASALTRAFEDGRRILFSLPCYHMFGYVEGLLAAMVVGGSVVLQTAFDALRYLEGVQRHRATDILCVPTMSIALLEHPRRAEFDLSSLTAILSGSAPAPIWLWERIREELGVSEIVTGYGMTETGGAMTLTLPEDELALTATTVGRPKLGGVAGLPGADALTEYKTIDPETGADLPPHTPGELASRGPTTMTGFWRKPEETALALTGGWVRSGDLGRVREDGYLEVTGRSKELYKSGGELVMPKEIEDLLSQHPAVSQVYAVAVPDDRWGDAGCLCVVRVPGQDVSADELLGLCRAKLARFKVPKHVLFLEAAALPTTPTGKVQKFRLGTWARERITAKTGTANQPRERKEPKGHGAEVTTTAPDANTSVARPDYARLIQPDRVHGSLYTDPQIFQEELERIWYRTWVYVGHASEVPQPNDYVRKNIGPQDIVMTRAADGEIHLLLNRCAHRANLVCEDAKGNSSSFRCPYHGWTYRNTGELLGYPYNKGYGGKGKLDLRMGRVPRVASHQGFVFASFAEDGPSLAEHLGEAAGELDRLARLSPEGEVQLNAGWLKHRTKANWKLLAENETDGYHPQFVHGSIFSVTGSPIGALYSDNSTAVTRNLGGGHSENDLRPEFRKFDEPMRWFGTTEERVPDYVAAMRALHGEDAERILVEGAPHVMIFPNLFIAEIQVFVIQPLSAGECVQHSTAVQLRGAPELNRRMVSQSIGSVGPAGMLLADDTEMYERNQRGVQMRSPEWLDLRRGLQRERVDERGLKIGTATDETGMRGFWAHYRGLMEDQA</sequence>
<dbReference type="PROSITE" id="PS00570">
    <property type="entry name" value="RING_HYDROXYL_ALPHA"/>
    <property type="match status" value="1"/>
</dbReference>
<dbReference type="GO" id="GO:0006631">
    <property type="term" value="P:fatty acid metabolic process"/>
    <property type="evidence" value="ECO:0007669"/>
    <property type="project" value="TreeGrafter"/>
</dbReference>
<accession>A0A0B5ENP4</accession>
<dbReference type="PANTHER" id="PTHR43201:SF5">
    <property type="entry name" value="MEDIUM-CHAIN ACYL-COA LIGASE ACSF2, MITOCHONDRIAL"/>
    <property type="match status" value="1"/>
</dbReference>
<dbReference type="PROSITE" id="PS00455">
    <property type="entry name" value="AMP_BINDING"/>
    <property type="match status" value="1"/>
</dbReference>
<keyword evidence="2 11" id="KW-0436">Ligase</keyword>
<dbReference type="InterPro" id="IPR015881">
    <property type="entry name" value="ARHD_Rieske_2Fe_2S"/>
</dbReference>
<keyword evidence="12" id="KW-1185">Reference proteome</keyword>
<dbReference type="InterPro" id="IPR020845">
    <property type="entry name" value="AMP-binding_CS"/>
</dbReference>
<feature type="compositionally biased region" description="Basic and acidic residues" evidence="9">
    <location>
        <begin position="572"/>
        <end position="582"/>
    </location>
</feature>
<evidence type="ECO:0000259" key="10">
    <source>
        <dbReference type="PROSITE" id="PS51296"/>
    </source>
</evidence>
<evidence type="ECO:0000256" key="6">
    <source>
        <dbReference type="ARBA" id="ARBA00023004"/>
    </source>
</evidence>
<dbReference type="AlphaFoldDB" id="A0A0B5ENP4"/>
<evidence type="ECO:0000256" key="8">
    <source>
        <dbReference type="ARBA" id="ARBA00023027"/>
    </source>
</evidence>
<organism evidence="11 12">
    <name type="scientific">Streptomyces albus (strain ATCC 21838 / DSM 41398 / FERM P-419 / JCM 4703 / NBRC 107858)</name>
    <dbReference type="NCBI Taxonomy" id="1081613"/>
    <lineage>
        <taxon>Bacteria</taxon>
        <taxon>Bacillati</taxon>
        <taxon>Actinomycetota</taxon>
        <taxon>Actinomycetes</taxon>
        <taxon>Kitasatosporales</taxon>
        <taxon>Streptomycetaceae</taxon>
        <taxon>Streptomyces</taxon>
    </lineage>
</organism>
<dbReference type="InterPro" id="IPR042099">
    <property type="entry name" value="ANL_N_sf"/>
</dbReference>
<keyword evidence="6" id="KW-0408">Iron</keyword>
<dbReference type="SUPFAM" id="SSF56801">
    <property type="entry name" value="Acetyl-CoA synthetase-like"/>
    <property type="match status" value="1"/>
</dbReference>
<dbReference type="InterPro" id="IPR001663">
    <property type="entry name" value="Rng_hydr_dOase-A"/>
</dbReference>
<dbReference type="SUPFAM" id="SSF55961">
    <property type="entry name" value="Bet v1-like"/>
    <property type="match status" value="1"/>
</dbReference>
<protein>
    <submittedName>
        <fullName evidence="11">Acyl-CoA ligase</fullName>
    </submittedName>
</protein>
<dbReference type="Proteomes" id="UP000031523">
    <property type="component" value="Chromosome"/>
</dbReference>
<keyword evidence="4" id="KW-0479">Metal-binding</keyword>
<dbReference type="Pfam" id="PF00501">
    <property type="entry name" value="AMP-binding"/>
    <property type="match status" value="1"/>
</dbReference>